<comment type="caution">
    <text evidence="2">The sequence shown here is derived from an EMBL/GenBank/DDBJ whole genome shotgun (WGS) entry which is preliminary data.</text>
</comment>
<evidence type="ECO:0000313" key="3">
    <source>
        <dbReference type="Proteomes" id="UP001597307"/>
    </source>
</evidence>
<organism evidence="2 3">
    <name type="scientific">Arthrobacter flavus</name>
    <dbReference type="NCBI Taxonomy" id="95172"/>
    <lineage>
        <taxon>Bacteria</taxon>
        <taxon>Bacillati</taxon>
        <taxon>Actinomycetota</taxon>
        <taxon>Actinomycetes</taxon>
        <taxon>Micrococcales</taxon>
        <taxon>Micrococcaceae</taxon>
        <taxon>Arthrobacter</taxon>
    </lineage>
</organism>
<accession>A0ABW4Q718</accession>
<keyword evidence="3" id="KW-1185">Reference proteome</keyword>
<sequence>MSWAETLPAFAVAILVIFGPGLAWGAALGLRRLTLLALAGPFSITAVVVSAEVAALAGVDWSLGPVLAVTVLVGAALWLLRRRFGQLIHGGVAEAEPLARWAPVLIAWAVAAVPVAAWMLWMFGVPENIAQSHDNIFHLNALRYISETGNSSSLTLGYLGSRDGTFYPAGWHAVVSLVMATAGLPLTAAINVANLVLITGIWSLGCLFLVSRLTGERTLPLLVAAVLSTAYSSFPYLLLEFGVVYPFMLSIAILPAALGVVIQLVGAGTKVPLRWFGSLLLLLGVLPGLLLAHPSSLLSLLALAAPAVLAVAYTRFRSESGRRRLAVAAGAATFVVLSAVLWMTVRPARSTNWDQMGDAGGAISEVVFHGPLGRPIAILAAILTAVGAAVVLYLRSHRWVIVMYLVAGTLFVVGSWQEAPTLRWIVAGVWYNDYFRISAMLAPAGILVASIGGVALAGSLIQAAQRVRSTRGTLEPAWFVPLVTAVVVVIGLAVAPLFAVQRAVSEAAYHYRYTEDSRLLTSDELALLQRLPDHVPADAVIAGQPLTGAALNYAFAGRRSLLPFGTTPATAEARLIFEELDTMRQNPEVCAAVRSTNTAFVLDFGTDSVHGGEAPVFSGLSDLSPSAGFELVDREGEAALYRIVGCP</sequence>
<dbReference type="RefSeq" id="WP_343878672.1">
    <property type="nucleotide sequence ID" value="NZ_BAAAIJ010000023.1"/>
</dbReference>
<feature type="transmembrane region" description="Helical" evidence="1">
    <location>
        <begin position="399"/>
        <end position="417"/>
    </location>
</feature>
<feature type="transmembrane region" description="Helical" evidence="1">
    <location>
        <begin position="244"/>
        <end position="266"/>
    </location>
</feature>
<reference evidence="3" key="1">
    <citation type="journal article" date="2019" name="Int. J. Syst. Evol. Microbiol.">
        <title>The Global Catalogue of Microorganisms (GCM) 10K type strain sequencing project: providing services to taxonomists for standard genome sequencing and annotation.</title>
        <authorList>
            <consortium name="The Broad Institute Genomics Platform"/>
            <consortium name="The Broad Institute Genome Sequencing Center for Infectious Disease"/>
            <person name="Wu L."/>
            <person name="Ma J."/>
        </authorList>
    </citation>
    <scope>NUCLEOTIDE SEQUENCE [LARGE SCALE GENOMIC DNA]</scope>
    <source>
        <strain evidence="3">JCM 11496</strain>
    </source>
</reference>
<dbReference type="Pfam" id="PF20176">
    <property type="entry name" value="DUF6541"/>
    <property type="match status" value="1"/>
</dbReference>
<evidence type="ECO:0000256" key="1">
    <source>
        <dbReference type="SAM" id="Phobius"/>
    </source>
</evidence>
<dbReference type="Proteomes" id="UP001597307">
    <property type="component" value="Unassembled WGS sequence"/>
</dbReference>
<feature type="transmembrane region" description="Helical" evidence="1">
    <location>
        <begin position="188"/>
        <end position="210"/>
    </location>
</feature>
<proteinExistence type="predicted"/>
<feature type="transmembrane region" description="Helical" evidence="1">
    <location>
        <begin position="101"/>
        <end position="123"/>
    </location>
</feature>
<feature type="transmembrane region" description="Helical" evidence="1">
    <location>
        <begin position="478"/>
        <end position="499"/>
    </location>
</feature>
<dbReference type="InterPro" id="IPR046671">
    <property type="entry name" value="DUF6541"/>
</dbReference>
<feature type="transmembrane region" description="Helical" evidence="1">
    <location>
        <begin position="297"/>
        <end position="313"/>
    </location>
</feature>
<name>A0ABW4Q718_9MICC</name>
<keyword evidence="1" id="KW-0812">Transmembrane</keyword>
<feature type="transmembrane region" description="Helical" evidence="1">
    <location>
        <begin position="219"/>
        <end position="238"/>
    </location>
</feature>
<feature type="transmembrane region" description="Helical" evidence="1">
    <location>
        <begin position="273"/>
        <end position="291"/>
    </location>
</feature>
<feature type="transmembrane region" description="Helical" evidence="1">
    <location>
        <begin position="437"/>
        <end position="457"/>
    </location>
</feature>
<evidence type="ECO:0000313" key="2">
    <source>
        <dbReference type="EMBL" id="MFD1846508.1"/>
    </source>
</evidence>
<keyword evidence="1" id="KW-1133">Transmembrane helix</keyword>
<protein>
    <submittedName>
        <fullName evidence="2">DUF6541 family protein</fullName>
    </submittedName>
</protein>
<feature type="transmembrane region" description="Helical" evidence="1">
    <location>
        <begin position="35"/>
        <end position="57"/>
    </location>
</feature>
<feature type="transmembrane region" description="Helical" evidence="1">
    <location>
        <begin position="325"/>
        <end position="345"/>
    </location>
</feature>
<keyword evidence="1" id="KW-0472">Membrane</keyword>
<feature type="transmembrane region" description="Helical" evidence="1">
    <location>
        <begin position="63"/>
        <end position="80"/>
    </location>
</feature>
<feature type="transmembrane region" description="Helical" evidence="1">
    <location>
        <begin position="376"/>
        <end position="394"/>
    </location>
</feature>
<feature type="transmembrane region" description="Helical" evidence="1">
    <location>
        <begin position="6"/>
        <end position="28"/>
    </location>
</feature>
<dbReference type="EMBL" id="JBHUGA010000019">
    <property type="protein sequence ID" value="MFD1846508.1"/>
    <property type="molecule type" value="Genomic_DNA"/>
</dbReference>
<gene>
    <name evidence="2" type="ORF">ACFSFX_07855</name>
</gene>